<evidence type="ECO:0000256" key="2">
    <source>
        <dbReference type="ARBA" id="ARBA00022898"/>
    </source>
</evidence>
<protein>
    <submittedName>
        <fullName evidence="4">Aminotransferase class III-fold pyridoxal phosphate-dependent enzyme</fullName>
    </submittedName>
</protein>
<dbReference type="GO" id="GO:0008483">
    <property type="term" value="F:transaminase activity"/>
    <property type="evidence" value="ECO:0007669"/>
    <property type="project" value="UniProtKB-KW"/>
</dbReference>
<dbReference type="Pfam" id="PF00202">
    <property type="entry name" value="Aminotran_3"/>
    <property type="match status" value="1"/>
</dbReference>
<sequence length="459" mass="51264">MKTYKRPEVNTKLPGPESSKLMKRGEELFLGFSEASQGTKFVGKYKNGWFIEDVDGNVFLDWNTGWTSAPLGFGHIEVLEATEQALREYGHECLSLIQPYWNYVLAEKLVEIAPAPLQSVFFDTTGTEVAENSVRVMRQAAGPKRPYVITFFGNFHGGNYGTGAMGPHSPHFTHGVEEFIHGWINVPFPTCYRCPYKMEYPRCDLTCLNYIEDYIFRYKTSPEKIAGVAVELIQGENGCIIPPDEFAHRLYKMCQEYGWILYNDEVQEGMGRTGKWFAIEHYPGVEAELLSLAKSLSGGLIPIACCLGSKNMSEPAGELYLGGTYAGSPVGCAAAAKTIEIMQRDNVLDNVLALEEIAKKKLGSLVNKYEIVGDVRIKGLYLAIEFVEDKQTKKPSFDCCREVVKLLQSKGVVPLFESVQWWIRPAPALNMPPELFTLGCDILEECIAETSSKYGKGVK</sequence>
<keyword evidence="2 3" id="KW-0663">Pyridoxal phosphate</keyword>
<proteinExistence type="inferred from homology"/>
<dbReference type="InterPro" id="IPR015422">
    <property type="entry name" value="PyrdxlP-dep_Trfase_small"/>
</dbReference>
<dbReference type="PANTHER" id="PTHR43094">
    <property type="entry name" value="AMINOTRANSFERASE"/>
    <property type="match status" value="1"/>
</dbReference>
<dbReference type="PANTHER" id="PTHR43094:SF1">
    <property type="entry name" value="AMINOTRANSFERASE CLASS-III"/>
    <property type="match status" value="1"/>
</dbReference>
<dbReference type="CDD" id="cd00610">
    <property type="entry name" value="OAT_like"/>
    <property type="match status" value="1"/>
</dbReference>
<comment type="similarity">
    <text evidence="1 3">Belongs to the class-III pyridoxal-phosphate-dependent aminotransferase family.</text>
</comment>
<dbReference type="GO" id="GO:0030170">
    <property type="term" value="F:pyridoxal phosphate binding"/>
    <property type="evidence" value="ECO:0007669"/>
    <property type="project" value="InterPro"/>
</dbReference>
<evidence type="ECO:0000256" key="1">
    <source>
        <dbReference type="ARBA" id="ARBA00008954"/>
    </source>
</evidence>
<dbReference type="EMBL" id="SOJK01000064">
    <property type="protein sequence ID" value="TET47942.1"/>
    <property type="molecule type" value="Genomic_DNA"/>
</dbReference>
<keyword evidence="4" id="KW-0808">Transferase</keyword>
<dbReference type="SUPFAM" id="SSF53383">
    <property type="entry name" value="PLP-dependent transferases"/>
    <property type="match status" value="1"/>
</dbReference>
<accession>A0A523UZK5</accession>
<name>A0A523UZK5_UNCAE</name>
<dbReference type="Gene3D" id="3.40.640.10">
    <property type="entry name" value="Type I PLP-dependent aspartate aminotransferase-like (Major domain)"/>
    <property type="match status" value="1"/>
</dbReference>
<gene>
    <name evidence="4" type="ORF">E3J59_01410</name>
</gene>
<dbReference type="Gene3D" id="3.90.1150.10">
    <property type="entry name" value="Aspartate Aminotransferase, domain 1"/>
    <property type="match status" value="1"/>
</dbReference>
<reference evidence="4 5" key="1">
    <citation type="submission" date="2019-03" db="EMBL/GenBank/DDBJ databases">
        <title>Metabolic potential of uncultured bacteria and archaea associated with petroleum seepage in deep-sea sediments.</title>
        <authorList>
            <person name="Dong X."/>
            <person name="Hubert C."/>
        </authorList>
    </citation>
    <scope>NUCLEOTIDE SEQUENCE [LARGE SCALE GENOMIC DNA]</scope>
    <source>
        <strain evidence="4">E29_bin78</strain>
    </source>
</reference>
<comment type="caution">
    <text evidence="4">The sequence shown here is derived from an EMBL/GenBank/DDBJ whole genome shotgun (WGS) entry which is preliminary data.</text>
</comment>
<dbReference type="InterPro" id="IPR015421">
    <property type="entry name" value="PyrdxlP-dep_Trfase_major"/>
</dbReference>
<evidence type="ECO:0000256" key="3">
    <source>
        <dbReference type="RuleBase" id="RU003560"/>
    </source>
</evidence>
<organism evidence="4 5">
    <name type="scientific">Aerophobetes bacterium</name>
    <dbReference type="NCBI Taxonomy" id="2030807"/>
    <lineage>
        <taxon>Bacteria</taxon>
        <taxon>Candidatus Aerophobota</taxon>
    </lineage>
</organism>
<dbReference type="Proteomes" id="UP000320679">
    <property type="component" value="Unassembled WGS sequence"/>
</dbReference>
<dbReference type="AlphaFoldDB" id="A0A523UZK5"/>
<dbReference type="InterPro" id="IPR005814">
    <property type="entry name" value="Aminotrans_3"/>
</dbReference>
<evidence type="ECO:0000313" key="5">
    <source>
        <dbReference type="Proteomes" id="UP000320679"/>
    </source>
</evidence>
<dbReference type="InterPro" id="IPR015424">
    <property type="entry name" value="PyrdxlP-dep_Trfase"/>
</dbReference>
<dbReference type="PIRSF" id="PIRSF000521">
    <property type="entry name" value="Transaminase_4ab_Lys_Orn"/>
    <property type="match status" value="1"/>
</dbReference>
<evidence type="ECO:0000313" key="4">
    <source>
        <dbReference type="EMBL" id="TET47942.1"/>
    </source>
</evidence>
<keyword evidence="4" id="KW-0032">Aminotransferase</keyword>